<proteinExistence type="predicted"/>
<feature type="region of interest" description="Disordered" evidence="3">
    <location>
        <begin position="194"/>
        <end position="246"/>
    </location>
</feature>
<dbReference type="GeneTree" id="ENSGT00940000157188"/>
<reference evidence="4" key="3">
    <citation type="submission" date="2025-09" db="UniProtKB">
        <authorList>
            <consortium name="Ensembl"/>
        </authorList>
    </citation>
    <scope>IDENTIFICATION</scope>
    <source>
        <strain evidence="4">Isolate ISIS603380</strain>
    </source>
</reference>
<evidence type="ECO:0000256" key="1">
    <source>
        <dbReference type="ARBA" id="ARBA00022801"/>
    </source>
</evidence>
<dbReference type="STRING" id="9785.ENSLAFP00000028899"/>
<protein>
    <submittedName>
        <fullName evidence="4">Uncharacterized protein</fullName>
    </submittedName>
</protein>
<keyword evidence="2" id="KW-0067">ATP-binding</keyword>
<name>G3UM40_LOXAF</name>
<accession>G3UM40</accession>
<dbReference type="InterPro" id="IPR052431">
    <property type="entry name" value="SKI2_subfamily_helicases"/>
</dbReference>
<keyword evidence="1" id="KW-0378">Hydrolase</keyword>
<reference evidence="4 5" key="1">
    <citation type="submission" date="2009-06" db="EMBL/GenBank/DDBJ databases">
        <title>The Genome Sequence of Loxodonta africana (African elephant).</title>
        <authorList>
            <person name="Di Palma F."/>
            <person name="Heiman D."/>
            <person name="Young S."/>
            <person name="Johnson J."/>
            <person name="Lander E.S."/>
            <person name="Lindblad-Toh K."/>
        </authorList>
    </citation>
    <scope>NUCLEOTIDE SEQUENCE [LARGE SCALE GENOMIC DNA]</scope>
    <source>
        <strain evidence="4 5">Isolate ISIS603380</strain>
    </source>
</reference>
<dbReference type="GO" id="GO:0004386">
    <property type="term" value="F:helicase activity"/>
    <property type="evidence" value="ECO:0007669"/>
    <property type="project" value="UniProtKB-KW"/>
</dbReference>
<keyword evidence="2" id="KW-0347">Helicase</keyword>
<dbReference type="OMA" id="DITEQMF"/>
<dbReference type="GO" id="GO:0003725">
    <property type="term" value="F:double-stranded RNA binding"/>
    <property type="evidence" value="ECO:0007669"/>
    <property type="project" value="TreeGrafter"/>
</dbReference>
<feature type="compositionally biased region" description="Basic and acidic residues" evidence="3">
    <location>
        <begin position="194"/>
        <end position="211"/>
    </location>
</feature>
<dbReference type="InParanoid" id="G3UM40"/>
<dbReference type="GO" id="GO:0005737">
    <property type="term" value="C:cytoplasm"/>
    <property type="evidence" value="ECO:0007669"/>
    <property type="project" value="TreeGrafter"/>
</dbReference>
<dbReference type="GO" id="GO:0003727">
    <property type="term" value="F:single-stranded RNA binding"/>
    <property type="evidence" value="ECO:0007669"/>
    <property type="project" value="TreeGrafter"/>
</dbReference>
<dbReference type="GO" id="GO:0016787">
    <property type="term" value="F:hydrolase activity"/>
    <property type="evidence" value="ECO:0007669"/>
    <property type="project" value="UniProtKB-KW"/>
</dbReference>
<evidence type="ECO:0000313" key="5">
    <source>
        <dbReference type="Proteomes" id="UP000007646"/>
    </source>
</evidence>
<evidence type="ECO:0000256" key="3">
    <source>
        <dbReference type="SAM" id="MobiDB-lite"/>
    </source>
</evidence>
<keyword evidence="2" id="KW-0547">Nucleotide-binding</keyword>
<feature type="compositionally biased region" description="Basic and acidic residues" evidence="3">
    <location>
        <begin position="222"/>
        <end position="235"/>
    </location>
</feature>
<dbReference type="eggNOG" id="KOG0949">
    <property type="taxonomic scope" value="Eukaryota"/>
</dbReference>
<sequence length="246" mass="28770">KRKNSHKDSLQIKQSYKVRLVLYGERYNDLEKHICSVKDDDVCFDHFHPCAALTAEHIETYGFPSDLSLSPRESLQLYDTMVQAWKTWPRAQELCPEKYIHFKNKIVIKKLDARKYEESLKAELTNWIKNGNIEEAKMVLYDLSSGITDSTDITEQMFPLLVEKLRKLGKLPALFFIFNLKDVEKRAHSVSNFLKEKQESKRPPKADKEAHVMANKLRKVKKSMEKERIIDEKSQKKQKNGSKPNT</sequence>
<dbReference type="GO" id="GO:0051607">
    <property type="term" value="P:defense response to virus"/>
    <property type="evidence" value="ECO:0007669"/>
    <property type="project" value="TreeGrafter"/>
</dbReference>
<dbReference type="HOGENOM" id="CLU_1237556_0_0_1"/>
<dbReference type="PANTHER" id="PTHR44533:SF3">
    <property type="entry name" value="ATP-DEPENDENT RNA HELICASE DDX60-RELATED"/>
    <property type="match status" value="1"/>
</dbReference>
<evidence type="ECO:0000313" key="4">
    <source>
        <dbReference type="Ensembl" id="ENSLAFP00000028899.1"/>
    </source>
</evidence>
<organism evidence="4 5">
    <name type="scientific">Loxodonta africana</name>
    <name type="common">African elephant</name>
    <dbReference type="NCBI Taxonomy" id="9785"/>
    <lineage>
        <taxon>Eukaryota</taxon>
        <taxon>Metazoa</taxon>
        <taxon>Chordata</taxon>
        <taxon>Craniata</taxon>
        <taxon>Vertebrata</taxon>
        <taxon>Euteleostomi</taxon>
        <taxon>Mammalia</taxon>
        <taxon>Eutheria</taxon>
        <taxon>Afrotheria</taxon>
        <taxon>Proboscidea</taxon>
        <taxon>Elephantidae</taxon>
        <taxon>Loxodonta</taxon>
    </lineage>
</organism>
<keyword evidence="5" id="KW-1185">Reference proteome</keyword>
<dbReference type="PANTHER" id="PTHR44533">
    <property type="entry name" value="DEAD/H RNA HELICASE, PUTATIVE-RELATED"/>
    <property type="match status" value="1"/>
</dbReference>
<reference evidence="4" key="2">
    <citation type="submission" date="2025-08" db="UniProtKB">
        <authorList>
            <consortium name="Ensembl"/>
        </authorList>
    </citation>
    <scope>IDENTIFICATION</scope>
    <source>
        <strain evidence="4">Isolate ISIS603380</strain>
    </source>
</reference>
<dbReference type="Ensembl" id="ENSLAFT00000026491.1">
    <property type="protein sequence ID" value="ENSLAFP00000028899.1"/>
    <property type="gene ID" value="ENSLAFG00000030244.1"/>
</dbReference>
<dbReference type="AlphaFoldDB" id="G3UM40"/>
<evidence type="ECO:0000256" key="2">
    <source>
        <dbReference type="ARBA" id="ARBA00022806"/>
    </source>
</evidence>
<dbReference type="Proteomes" id="UP000007646">
    <property type="component" value="Unassembled WGS sequence"/>
</dbReference>